<feature type="compositionally biased region" description="Basic and acidic residues" evidence="1">
    <location>
        <begin position="342"/>
        <end position="351"/>
    </location>
</feature>
<evidence type="ECO:0000313" key="2">
    <source>
        <dbReference type="EMBL" id="KAK9122906.1"/>
    </source>
</evidence>
<dbReference type="Proteomes" id="UP001417504">
    <property type="component" value="Unassembled WGS sequence"/>
</dbReference>
<proteinExistence type="predicted"/>
<dbReference type="EMBL" id="JBBNAE010000005">
    <property type="protein sequence ID" value="KAK9122906.1"/>
    <property type="molecule type" value="Genomic_DNA"/>
</dbReference>
<comment type="caution">
    <text evidence="2">The sequence shown here is derived from an EMBL/GenBank/DDBJ whole genome shotgun (WGS) entry which is preliminary data.</text>
</comment>
<dbReference type="PANTHER" id="PTHR21678:SF0">
    <property type="entry name" value="C3H1-TYPE DOMAIN-CONTAINING PROTEIN"/>
    <property type="match status" value="1"/>
</dbReference>
<evidence type="ECO:0008006" key="4">
    <source>
        <dbReference type="Google" id="ProtNLM"/>
    </source>
</evidence>
<organism evidence="2 3">
    <name type="scientific">Stephania japonica</name>
    <dbReference type="NCBI Taxonomy" id="461633"/>
    <lineage>
        <taxon>Eukaryota</taxon>
        <taxon>Viridiplantae</taxon>
        <taxon>Streptophyta</taxon>
        <taxon>Embryophyta</taxon>
        <taxon>Tracheophyta</taxon>
        <taxon>Spermatophyta</taxon>
        <taxon>Magnoliopsida</taxon>
        <taxon>Ranunculales</taxon>
        <taxon>Menispermaceae</taxon>
        <taxon>Menispermoideae</taxon>
        <taxon>Cissampelideae</taxon>
        <taxon>Stephania</taxon>
    </lineage>
</organism>
<feature type="region of interest" description="Disordered" evidence="1">
    <location>
        <begin position="312"/>
        <end position="351"/>
    </location>
</feature>
<evidence type="ECO:0000313" key="3">
    <source>
        <dbReference type="Proteomes" id="UP001417504"/>
    </source>
</evidence>
<accession>A0AAP0P0F1</accession>
<evidence type="ECO:0000256" key="1">
    <source>
        <dbReference type="SAM" id="MobiDB-lite"/>
    </source>
</evidence>
<dbReference type="PANTHER" id="PTHR21678">
    <property type="entry name" value="GROWTH INHIBITION AND DIFFERENTIATION RELATED PROTEIN 88"/>
    <property type="match status" value="1"/>
</dbReference>
<dbReference type="InterPro" id="IPR012677">
    <property type="entry name" value="Nucleotide-bd_a/b_plait_sf"/>
</dbReference>
<gene>
    <name evidence="2" type="ORF">Sjap_012508</name>
</gene>
<dbReference type="InterPro" id="IPR039884">
    <property type="entry name" value="R3HC1/R3HCL"/>
</dbReference>
<reference evidence="2 3" key="1">
    <citation type="submission" date="2024-01" db="EMBL/GenBank/DDBJ databases">
        <title>Genome assemblies of Stephania.</title>
        <authorList>
            <person name="Yang L."/>
        </authorList>
    </citation>
    <scope>NUCLEOTIDE SEQUENCE [LARGE SCALE GENOMIC DNA]</scope>
    <source>
        <strain evidence="2">QJT</strain>
        <tissue evidence="2">Leaf</tissue>
    </source>
</reference>
<protein>
    <recommendedName>
        <fullName evidence="4">Coiled-coil domain-containing protein R3HCC1L</fullName>
    </recommendedName>
</protein>
<dbReference type="InterPro" id="IPR035979">
    <property type="entry name" value="RBD_domain_sf"/>
</dbReference>
<keyword evidence="3" id="KW-1185">Reference proteome</keyword>
<sequence>MESNWSAQVEDLIDKGDEEGAISLLESLISNLETPNSSPSSSDLLRLAAALTDLANLYSNRGFSLKADELQSRAFVIKERAQRIHISQGVSELVKNGVLLSPGASYSGVARSRDDDGDGDDDDWEAIADQTLNEETCSPKDDVLISKLSLAEPEVKTPKRRGRGSFLYNKSGLYSDQQHSVADRDESDDVVDCRTAERNSENENARFGTSHVLVLADFPPSTKTTDLEKLFESFKDRGVAIRWVNDTVALAVFRNPSVSADAYNSIRFPFVARPLKEDDDLLSSISRRDLEPPYPRPKTSVRTAQRLIAQGMGQKIPKSPFGSNELRKQEEARKKRITTRQALRDEAWGAD</sequence>
<dbReference type="GO" id="GO:0003676">
    <property type="term" value="F:nucleic acid binding"/>
    <property type="evidence" value="ECO:0007669"/>
    <property type="project" value="InterPro"/>
</dbReference>
<dbReference type="SUPFAM" id="SSF54928">
    <property type="entry name" value="RNA-binding domain, RBD"/>
    <property type="match status" value="1"/>
</dbReference>
<name>A0AAP0P0F1_9MAGN</name>
<dbReference type="AlphaFoldDB" id="A0AAP0P0F1"/>
<dbReference type="Gene3D" id="3.30.70.330">
    <property type="match status" value="1"/>
</dbReference>